<keyword evidence="2" id="KW-0812">Transmembrane</keyword>
<dbReference type="Proteomes" id="UP000263993">
    <property type="component" value="Unassembled WGS sequence"/>
</dbReference>
<organism evidence="4 5">
    <name type="scientific">Undibacter mobilis</name>
    <dbReference type="NCBI Taxonomy" id="2292256"/>
    <lineage>
        <taxon>Bacteria</taxon>
        <taxon>Pseudomonadati</taxon>
        <taxon>Pseudomonadota</taxon>
        <taxon>Alphaproteobacteria</taxon>
        <taxon>Hyphomicrobiales</taxon>
        <taxon>Nitrobacteraceae</taxon>
        <taxon>Undibacter</taxon>
    </lineage>
</organism>
<feature type="transmembrane region" description="Helical" evidence="2">
    <location>
        <begin position="182"/>
        <end position="203"/>
    </location>
</feature>
<dbReference type="AlphaFoldDB" id="A0A371B7Q3"/>
<keyword evidence="5" id="KW-1185">Reference proteome</keyword>
<evidence type="ECO:0000256" key="1">
    <source>
        <dbReference type="SAM" id="MobiDB-lite"/>
    </source>
</evidence>
<sequence length="324" mass="34321">MLIVCPTCATSYMIDPASVGPTGRAVRCARCKATWFATPGKPAGPPSVSAFVDGVIAEAEAEAQGAPSPPPPVFDAPPSAPPSLPRAESPFAPEPQGFDTEARPENDTHQEQAFDHGTALPDTINVSDSPPLAPHHDEAYGDGGNAFFSGPAPHDAEDGASFTARRARLKAKLKKDGRKSRWIAVIVALIAFNIALIGGRSYIVRHLPQTASLFAAIGLPVNLRNLEFEDIAISKETQDGVSILIIEGRIVNTSRKAADVPRLRFAARTAAGQEVYTWTMQPPRTILGPGDSMPFTSRLAAPPANAADVLVRFFTTQDVNGGLK</sequence>
<feature type="domain" description="Zinc finger/thioredoxin putative" evidence="3">
    <location>
        <begin position="1"/>
        <end position="36"/>
    </location>
</feature>
<dbReference type="Pfam" id="PF13717">
    <property type="entry name" value="Zn_ribbon_4"/>
    <property type="match status" value="1"/>
</dbReference>
<protein>
    <recommendedName>
        <fullName evidence="3">Zinc finger/thioredoxin putative domain-containing protein</fullName>
    </recommendedName>
</protein>
<dbReference type="InterPro" id="IPR011723">
    <property type="entry name" value="Znf/thioredoxin_put"/>
</dbReference>
<evidence type="ECO:0000313" key="4">
    <source>
        <dbReference type="EMBL" id="RDV03527.1"/>
    </source>
</evidence>
<evidence type="ECO:0000313" key="5">
    <source>
        <dbReference type="Proteomes" id="UP000263993"/>
    </source>
</evidence>
<feature type="region of interest" description="Disordered" evidence="1">
    <location>
        <begin position="60"/>
        <end position="143"/>
    </location>
</feature>
<proteinExistence type="predicted"/>
<dbReference type="OrthoDB" id="7159357at2"/>
<keyword evidence="2" id="KW-1133">Transmembrane helix</keyword>
<dbReference type="EMBL" id="QRGO01000001">
    <property type="protein sequence ID" value="RDV03527.1"/>
    <property type="molecule type" value="Genomic_DNA"/>
</dbReference>
<keyword evidence="2" id="KW-0472">Membrane</keyword>
<dbReference type="NCBIfam" id="TIGR02098">
    <property type="entry name" value="MJ0042_CXXC"/>
    <property type="match status" value="1"/>
</dbReference>
<dbReference type="RefSeq" id="WP_115515553.1">
    <property type="nucleotide sequence ID" value="NZ_QRGO01000001.1"/>
</dbReference>
<name>A0A371B7Q3_9BRAD</name>
<gene>
    <name evidence="4" type="ORF">DXH78_02350</name>
</gene>
<reference evidence="5" key="1">
    <citation type="submission" date="2018-08" db="EMBL/GenBank/DDBJ databases">
        <authorList>
            <person name="Kim S.-J."/>
            <person name="Jung G.-Y."/>
        </authorList>
    </citation>
    <scope>NUCLEOTIDE SEQUENCE [LARGE SCALE GENOMIC DNA]</scope>
    <source>
        <strain evidence="5">GY_H</strain>
    </source>
</reference>
<evidence type="ECO:0000259" key="3">
    <source>
        <dbReference type="Pfam" id="PF13717"/>
    </source>
</evidence>
<accession>A0A371B7Q3</accession>
<feature type="compositionally biased region" description="Pro residues" evidence="1">
    <location>
        <begin position="67"/>
        <end position="84"/>
    </location>
</feature>
<comment type="caution">
    <text evidence="4">The sequence shown here is derived from an EMBL/GenBank/DDBJ whole genome shotgun (WGS) entry which is preliminary data.</text>
</comment>
<evidence type="ECO:0000256" key="2">
    <source>
        <dbReference type="SAM" id="Phobius"/>
    </source>
</evidence>
<feature type="compositionally biased region" description="Basic and acidic residues" evidence="1">
    <location>
        <begin position="100"/>
        <end position="114"/>
    </location>
</feature>